<proteinExistence type="predicted"/>
<accession>A0A2D2D3E3</accession>
<dbReference type="EMBL" id="CP023737">
    <property type="protein sequence ID" value="ATQ69476.1"/>
    <property type="molecule type" value="Genomic_DNA"/>
</dbReference>
<evidence type="ECO:0000313" key="3">
    <source>
        <dbReference type="EMBL" id="ATQ69476.1"/>
    </source>
</evidence>
<dbReference type="Pfam" id="PF11412">
    <property type="entry name" value="DsbD_N"/>
    <property type="match status" value="1"/>
</dbReference>
<dbReference type="Proteomes" id="UP000230709">
    <property type="component" value="Chromosome"/>
</dbReference>
<feature type="domain" description="Thiol:disulfide interchange protein DsbD N-terminal" evidence="2">
    <location>
        <begin position="54"/>
        <end position="157"/>
    </location>
</feature>
<reference evidence="4" key="1">
    <citation type="submission" date="2017-10" db="EMBL/GenBank/DDBJ databases">
        <title>Completed PacBio SMRT sequence of Methylosinus trichosporium OB3b reveals presence of a third large plasmid.</title>
        <authorList>
            <person name="Charles T.C."/>
            <person name="Lynch M.D.J."/>
            <person name="Heil J.R."/>
            <person name="Cheng J."/>
        </authorList>
    </citation>
    <scope>NUCLEOTIDE SEQUENCE [LARGE SCALE GENOMIC DNA]</scope>
    <source>
        <strain evidence="4">OB3b</strain>
    </source>
</reference>
<protein>
    <recommendedName>
        <fullName evidence="2">Thiol:disulfide interchange protein DsbD N-terminal domain-containing protein</fullName>
    </recommendedName>
</protein>
<feature type="signal peptide" evidence="1">
    <location>
        <begin position="1"/>
        <end position="22"/>
    </location>
</feature>
<organism evidence="3 4">
    <name type="scientific">Methylosinus trichosporium (strain ATCC 35070 / NCIMB 11131 / UNIQEM 75 / OB3b)</name>
    <dbReference type="NCBI Taxonomy" id="595536"/>
    <lineage>
        <taxon>Bacteria</taxon>
        <taxon>Pseudomonadati</taxon>
        <taxon>Pseudomonadota</taxon>
        <taxon>Alphaproteobacteria</taxon>
        <taxon>Hyphomicrobiales</taxon>
        <taxon>Methylocystaceae</taxon>
        <taxon>Methylosinus</taxon>
    </lineage>
</organism>
<gene>
    <name evidence="3" type="ORF">CQW49_17510</name>
</gene>
<dbReference type="InterPro" id="IPR028250">
    <property type="entry name" value="DsbDN"/>
</dbReference>
<keyword evidence="4" id="KW-1185">Reference proteome</keyword>
<evidence type="ECO:0000256" key="1">
    <source>
        <dbReference type="SAM" id="SignalP"/>
    </source>
</evidence>
<name>A0A2D2D3E3_METT3</name>
<dbReference type="AlphaFoldDB" id="A0A2D2D3E3"/>
<sequence length="265" mass="27883">MTKRRIAELAACALLALPLLCAARAEPFASEPARATRSTARLIANSAPGAGGVYHAGVEIALDPKTITYWRQPGDSGAPPVFDFSGSENLASAEPLYPVPKHLDEAGMIVAGYDESVVFPLRVTPADAGKPVVLRLALDYAACGDMCLPAKAKLSLALPMSGASPYAERLAGAEARVPERVGEAQARALVAVAKNADGWTLRFLGKGKAEDVFVEAPEPYIIDVLRDEAGGFSLKLGAGERDRPIGARATIRLEKGGVELPLRLE</sequence>
<dbReference type="RefSeq" id="WP_003608334.1">
    <property type="nucleotide sequence ID" value="NZ_ADVE02000001.1"/>
</dbReference>
<dbReference type="STRING" id="595536.GCA_000178815_01676"/>
<dbReference type="KEGG" id="mtw:CQW49_17510"/>
<keyword evidence="1" id="KW-0732">Signal</keyword>
<feature type="chain" id="PRO_5013743153" description="Thiol:disulfide interchange protein DsbD N-terminal domain-containing protein" evidence="1">
    <location>
        <begin position="23"/>
        <end position="265"/>
    </location>
</feature>
<evidence type="ECO:0000313" key="4">
    <source>
        <dbReference type="Proteomes" id="UP000230709"/>
    </source>
</evidence>
<evidence type="ECO:0000259" key="2">
    <source>
        <dbReference type="Pfam" id="PF11412"/>
    </source>
</evidence>